<feature type="transmembrane region" description="Helical" evidence="1">
    <location>
        <begin position="12"/>
        <end position="37"/>
    </location>
</feature>
<feature type="non-terminal residue" evidence="2">
    <location>
        <position position="1"/>
    </location>
</feature>
<protein>
    <recommendedName>
        <fullName evidence="4">ABC transporter permease</fullName>
    </recommendedName>
</protein>
<feature type="non-terminal residue" evidence="2">
    <location>
        <position position="78"/>
    </location>
</feature>
<dbReference type="Proteomes" id="UP001610657">
    <property type="component" value="Unassembled WGS sequence"/>
</dbReference>
<evidence type="ECO:0000313" key="3">
    <source>
        <dbReference type="Proteomes" id="UP001610657"/>
    </source>
</evidence>
<proteinExistence type="predicted"/>
<reference evidence="2 3" key="1">
    <citation type="submission" date="2023-08" db="EMBL/GenBank/DDBJ databases">
        <title>Genomic and mutational analysis of Pseudomonas syringae pv. tagetis EB037 pathogenicity on sunflower.</title>
        <authorList>
            <person name="Maul J.E."/>
        </authorList>
    </citation>
    <scope>NUCLEOTIDE SEQUENCE [LARGE SCALE GENOMIC DNA]</scope>
    <source>
        <strain evidence="2 3">EB037_T1</strain>
    </source>
</reference>
<dbReference type="EMBL" id="JAVCQK010000753">
    <property type="protein sequence ID" value="MFH7519345.1"/>
    <property type="molecule type" value="Genomic_DNA"/>
</dbReference>
<evidence type="ECO:0000256" key="1">
    <source>
        <dbReference type="SAM" id="Phobius"/>
    </source>
</evidence>
<name>A0ABW7NWS4_9PSED</name>
<feature type="transmembrane region" description="Helical" evidence="1">
    <location>
        <begin position="57"/>
        <end position="76"/>
    </location>
</feature>
<keyword evidence="1" id="KW-0472">Membrane</keyword>
<keyword evidence="1" id="KW-0812">Transmembrane</keyword>
<accession>A0ABW7NWS4</accession>
<evidence type="ECO:0000313" key="2">
    <source>
        <dbReference type="EMBL" id="MFH7519345.1"/>
    </source>
</evidence>
<comment type="caution">
    <text evidence="2">The sequence shown here is derived from an EMBL/GenBank/DDBJ whole genome shotgun (WGS) entry which is preliminary data.</text>
</comment>
<evidence type="ECO:0008006" key="4">
    <source>
        <dbReference type="Google" id="ProtNLM"/>
    </source>
</evidence>
<organism evidence="2 3">
    <name type="scientific">Pseudomonas syringae pv. tagetis</name>
    <dbReference type="NCBI Taxonomy" id="129140"/>
    <lineage>
        <taxon>Bacteria</taxon>
        <taxon>Pseudomonadati</taxon>
        <taxon>Pseudomonadota</taxon>
        <taxon>Gammaproteobacteria</taxon>
        <taxon>Pseudomonadales</taxon>
        <taxon>Pseudomonadaceae</taxon>
        <taxon>Pseudomonas</taxon>
    </lineage>
</organism>
<keyword evidence="1" id="KW-1133">Transmembrane helix</keyword>
<gene>
    <name evidence="2" type="ORF">RA271_30165</name>
</gene>
<sequence length="78" mass="8747">VLTRREYVSAIFGFLSFMALFIAVLSSFMLIISPAIAQAFAEVKLSSRAFDVQILVWLRYTSIILYSSAVSVMIITTF</sequence>
<keyword evidence="3" id="KW-1185">Reference proteome</keyword>
<dbReference type="RefSeq" id="WP_395578015.1">
    <property type="nucleotide sequence ID" value="NZ_JAVCQK010000753.1"/>
</dbReference>